<reference evidence="3 4" key="1">
    <citation type="submission" date="2018-09" db="EMBL/GenBank/DDBJ databases">
        <title>Bacillus saliacetes sp. nov., isolated from Thai shrimp paste (Ka-pi).</title>
        <authorList>
            <person name="Daroonpunt R."/>
            <person name="Tanasupawat S."/>
            <person name="Yiamsombut S."/>
        </authorList>
    </citation>
    <scope>NUCLEOTIDE SEQUENCE [LARGE SCALE GENOMIC DNA]</scope>
    <source>
        <strain evidence="3 4">SKP7-4</strain>
    </source>
</reference>
<comment type="caution">
    <text evidence="3">The sequence shown here is derived from an EMBL/GenBank/DDBJ whole genome shotgun (WGS) entry which is preliminary data.</text>
</comment>
<dbReference type="AlphaFoldDB" id="A0A3A1QW93"/>
<protein>
    <submittedName>
        <fullName evidence="3">DUF4097 domain-containing protein</fullName>
    </submittedName>
</protein>
<evidence type="ECO:0000256" key="1">
    <source>
        <dbReference type="SAM" id="MobiDB-lite"/>
    </source>
</evidence>
<sequence length="288" mass="31039">MKNLFAIIIAAMVVGSVLIILNDNTSLFASGKRTGENSIAVGNDIDKIEIDVASSDTVVIPEKRDDVEAELKGKGNLIIIARGDDIRVEVKRKWFSWLSFSQESELTVYIPEDYDRDMDINIGSGSLEFSGPSSSEPMVLHTLRTDMSSGDLDLADIKSEKFIHNGSSGSLTADRFITKEGIIDISSGDVELYDYTGPLNGELSSGEMEVEIKELKGDISFDLSSGDVELDLPDDADFKLAGEATSGSISTEFPLSNQKTDGGDISGTHGSGKYEIDVSITSGDVKIY</sequence>
<dbReference type="EMBL" id="QXIR01000016">
    <property type="protein sequence ID" value="RIW32703.1"/>
    <property type="molecule type" value="Genomic_DNA"/>
</dbReference>
<feature type="compositionally biased region" description="Polar residues" evidence="1">
    <location>
        <begin position="249"/>
        <end position="260"/>
    </location>
</feature>
<feature type="domain" description="DUF4097" evidence="2">
    <location>
        <begin position="45"/>
        <end position="287"/>
    </location>
</feature>
<proteinExistence type="predicted"/>
<dbReference type="RefSeq" id="WP_119547262.1">
    <property type="nucleotide sequence ID" value="NZ_QXIR01000016.1"/>
</dbReference>
<accession>A0A3A1QW93</accession>
<gene>
    <name evidence="3" type="ORF">D3H55_12535</name>
</gene>
<evidence type="ECO:0000313" key="3">
    <source>
        <dbReference type="EMBL" id="RIW32703.1"/>
    </source>
</evidence>
<keyword evidence="4" id="KW-1185">Reference proteome</keyword>
<dbReference type="Pfam" id="PF13349">
    <property type="entry name" value="DUF4097"/>
    <property type="match status" value="1"/>
</dbReference>
<dbReference type="Proteomes" id="UP000265801">
    <property type="component" value="Unassembled WGS sequence"/>
</dbReference>
<dbReference type="OrthoDB" id="2940757at2"/>
<dbReference type="Gene3D" id="2.160.20.120">
    <property type="match status" value="1"/>
</dbReference>
<feature type="region of interest" description="Disordered" evidence="1">
    <location>
        <begin position="249"/>
        <end position="268"/>
    </location>
</feature>
<dbReference type="InterPro" id="IPR025164">
    <property type="entry name" value="Toastrack_DUF4097"/>
</dbReference>
<organism evidence="3 4">
    <name type="scientific">Bacillus salacetis</name>
    <dbReference type="NCBI Taxonomy" id="2315464"/>
    <lineage>
        <taxon>Bacteria</taxon>
        <taxon>Bacillati</taxon>
        <taxon>Bacillota</taxon>
        <taxon>Bacilli</taxon>
        <taxon>Bacillales</taxon>
        <taxon>Bacillaceae</taxon>
        <taxon>Bacillus</taxon>
    </lineage>
</organism>
<evidence type="ECO:0000259" key="2">
    <source>
        <dbReference type="Pfam" id="PF13349"/>
    </source>
</evidence>
<name>A0A3A1QW93_9BACI</name>
<evidence type="ECO:0000313" key="4">
    <source>
        <dbReference type="Proteomes" id="UP000265801"/>
    </source>
</evidence>